<name>A0A212KGI4_9FIRM</name>
<protein>
    <submittedName>
        <fullName evidence="9">Carbohydrate ABC transporter membrane protein 2, CUT1 family (TC 3.A.1.1.-)</fullName>
    </submittedName>
</protein>
<feature type="transmembrane region" description="Helical" evidence="7">
    <location>
        <begin position="148"/>
        <end position="167"/>
    </location>
</feature>
<keyword evidence="4 7" id="KW-0812">Transmembrane</keyword>
<dbReference type="Pfam" id="PF00528">
    <property type="entry name" value="BPD_transp_1"/>
    <property type="match status" value="1"/>
</dbReference>
<dbReference type="SUPFAM" id="SSF161098">
    <property type="entry name" value="MetI-like"/>
    <property type="match status" value="1"/>
</dbReference>
<feature type="transmembrane region" description="Helical" evidence="7">
    <location>
        <begin position="14"/>
        <end position="36"/>
    </location>
</feature>
<feature type="transmembrane region" description="Helical" evidence="7">
    <location>
        <begin position="111"/>
        <end position="136"/>
    </location>
</feature>
<evidence type="ECO:0000259" key="8">
    <source>
        <dbReference type="PROSITE" id="PS50928"/>
    </source>
</evidence>
<evidence type="ECO:0000313" key="9">
    <source>
        <dbReference type="EMBL" id="SBW10759.1"/>
    </source>
</evidence>
<keyword evidence="2 7" id="KW-0813">Transport</keyword>
<comment type="similarity">
    <text evidence="7">Belongs to the binding-protein-dependent transport system permease family.</text>
</comment>
<dbReference type="InterPro" id="IPR000515">
    <property type="entry name" value="MetI-like"/>
</dbReference>
<evidence type="ECO:0000256" key="6">
    <source>
        <dbReference type="ARBA" id="ARBA00023136"/>
    </source>
</evidence>
<dbReference type="InterPro" id="IPR035906">
    <property type="entry name" value="MetI-like_sf"/>
</dbReference>
<proteinExistence type="inferred from homology"/>
<evidence type="ECO:0000256" key="1">
    <source>
        <dbReference type="ARBA" id="ARBA00004651"/>
    </source>
</evidence>
<accession>A0A212KGI4</accession>
<dbReference type="PANTHER" id="PTHR43744">
    <property type="entry name" value="ABC TRANSPORTER PERMEASE PROTEIN MG189-RELATED-RELATED"/>
    <property type="match status" value="1"/>
</dbReference>
<keyword evidence="3" id="KW-1003">Cell membrane</keyword>
<dbReference type="Gene3D" id="1.10.3720.10">
    <property type="entry name" value="MetI-like"/>
    <property type="match status" value="1"/>
</dbReference>
<dbReference type="GO" id="GO:0055085">
    <property type="term" value="P:transmembrane transport"/>
    <property type="evidence" value="ECO:0007669"/>
    <property type="project" value="InterPro"/>
</dbReference>
<dbReference type="EMBL" id="FLUN01000001">
    <property type="protein sequence ID" value="SBW10759.1"/>
    <property type="molecule type" value="Genomic_DNA"/>
</dbReference>
<keyword evidence="6 7" id="KW-0472">Membrane</keyword>
<sequence length="282" mass="31395">MSEKKNSAWMLTRVFMYIFVIITVVISVFPVLWVLVSSFKTNAEILNGAYVMPSSLQSGLEAYRYLFEKYDFVSYFFNSLMVSLGATAVSLAIYSLAGYALAKFRFPGRELLFGLFTITLLVPSTAKAQPIFSMIIDMGLYNTLTGLGLVYISSGMAMSLFILRAAFLSVPKDLDEAARMDGAGFLRTFWVINMPLAKSGMATAGILMFLNNWNEYFYASMLTHTANARTMPVALQFFNQSFSYDYTKMFAALTLVIVPGVVLYLFMQKQVQQSVAASGLKG</sequence>
<feature type="domain" description="ABC transmembrane type-1" evidence="8">
    <location>
        <begin position="76"/>
        <end position="267"/>
    </location>
</feature>
<dbReference type="CDD" id="cd06261">
    <property type="entry name" value="TM_PBP2"/>
    <property type="match status" value="1"/>
</dbReference>
<keyword evidence="5 7" id="KW-1133">Transmembrane helix</keyword>
<dbReference type="PANTHER" id="PTHR43744:SF12">
    <property type="entry name" value="ABC TRANSPORTER PERMEASE PROTEIN MG189-RELATED"/>
    <property type="match status" value="1"/>
</dbReference>
<gene>
    <name evidence="9" type="ORF">KL86CLO1_13043</name>
</gene>
<dbReference type="PROSITE" id="PS50928">
    <property type="entry name" value="ABC_TM1"/>
    <property type="match status" value="1"/>
</dbReference>
<feature type="transmembrane region" description="Helical" evidence="7">
    <location>
        <begin position="188"/>
        <end position="210"/>
    </location>
</feature>
<feature type="transmembrane region" description="Helical" evidence="7">
    <location>
        <begin position="75"/>
        <end position="99"/>
    </location>
</feature>
<reference evidence="9" key="1">
    <citation type="submission" date="2016-04" db="EMBL/GenBank/DDBJ databases">
        <authorList>
            <person name="Evans L.H."/>
            <person name="Alamgir A."/>
            <person name="Owens N."/>
            <person name="Weber N.D."/>
            <person name="Virtaneva K."/>
            <person name="Barbian K."/>
            <person name="Babar A."/>
            <person name="Rosenke K."/>
        </authorList>
    </citation>
    <scope>NUCLEOTIDE SEQUENCE</scope>
    <source>
        <strain evidence="9">86</strain>
    </source>
</reference>
<evidence type="ECO:0000256" key="2">
    <source>
        <dbReference type="ARBA" id="ARBA00022448"/>
    </source>
</evidence>
<evidence type="ECO:0000256" key="4">
    <source>
        <dbReference type="ARBA" id="ARBA00022692"/>
    </source>
</evidence>
<evidence type="ECO:0000256" key="5">
    <source>
        <dbReference type="ARBA" id="ARBA00022989"/>
    </source>
</evidence>
<organism evidence="9">
    <name type="scientific">uncultured Eubacteriales bacterium</name>
    <dbReference type="NCBI Taxonomy" id="172733"/>
    <lineage>
        <taxon>Bacteria</taxon>
        <taxon>Bacillati</taxon>
        <taxon>Bacillota</taxon>
        <taxon>Clostridia</taxon>
        <taxon>Eubacteriales</taxon>
        <taxon>environmental samples</taxon>
    </lineage>
</organism>
<comment type="subcellular location">
    <subcellularLocation>
        <location evidence="1 7">Cell membrane</location>
        <topology evidence="1 7">Multi-pass membrane protein</topology>
    </subcellularLocation>
</comment>
<dbReference type="AlphaFoldDB" id="A0A212KGI4"/>
<evidence type="ECO:0000256" key="7">
    <source>
        <dbReference type="RuleBase" id="RU363032"/>
    </source>
</evidence>
<feature type="transmembrane region" description="Helical" evidence="7">
    <location>
        <begin position="249"/>
        <end position="267"/>
    </location>
</feature>
<evidence type="ECO:0000256" key="3">
    <source>
        <dbReference type="ARBA" id="ARBA00022475"/>
    </source>
</evidence>
<dbReference type="GO" id="GO:0005886">
    <property type="term" value="C:plasma membrane"/>
    <property type="evidence" value="ECO:0007669"/>
    <property type="project" value="UniProtKB-SubCell"/>
</dbReference>